<evidence type="ECO:0000313" key="1">
    <source>
        <dbReference type="EMBL" id="KAH0618524.1"/>
    </source>
</evidence>
<sequence length="151" mass="17563">MMVVTSKVLMVFYMLFCKVHQVLLFNRCSYTGPCFHQYIYFKDIYGIIFFNTGVIICYGHVWTEPASLIQMGQNISINCHVDKELCENGKLYLVLNKVRVKDQLLTVINETTIQLQLQDYQHPFSTVQCNVNCPQKHERMICGTQFCLGCE</sequence>
<reference evidence="1 2" key="1">
    <citation type="journal article" date="2022" name="Gigascience">
        <title>A chromosome-level genome assembly and annotation of the desert horned lizard, Phrynosoma platyrhinos, provides insight into chromosomal rearrangements among reptiles.</title>
        <authorList>
            <person name="Koochekian N."/>
            <person name="Ascanio A."/>
            <person name="Farleigh K."/>
            <person name="Card D.C."/>
            <person name="Schield D.R."/>
            <person name="Castoe T.A."/>
            <person name="Jezkova T."/>
        </authorList>
    </citation>
    <scope>NUCLEOTIDE SEQUENCE [LARGE SCALE GENOMIC DNA]</scope>
    <source>
        <strain evidence="1">NK-2021</strain>
    </source>
</reference>
<gene>
    <name evidence="1" type="ORF">JD844_017813</name>
</gene>
<name>A0ABQ7SMI9_PHRPL</name>
<dbReference type="Proteomes" id="UP000826234">
    <property type="component" value="Unassembled WGS sequence"/>
</dbReference>
<dbReference type="Gene3D" id="2.60.40.10">
    <property type="entry name" value="Immunoglobulins"/>
    <property type="match status" value="1"/>
</dbReference>
<protein>
    <submittedName>
        <fullName evidence="1">Uncharacterized protein</fullName>
    </submittedName>
</protein>
<organism evidence="1 2">
    <name type="scientific">Phrynosoma platyrhinos</name>
    <name type="common">Desert horned lizard</name>
    <dbReference type="NCBI Taxonomy" id="52577"/>
    <lineage>
        <taxon>Eukaryota</taxon>
        <taxon>Metazoa</taxon>
        <taxon>Chordata</taxon>
        <taxon>Craniata</taxon>
        <taxon>Vertebrata</taxon>
        <taxon>Euteleostomi</taxon>
        <taxon>Lepidosauria</taxon>
        <taxon>Squamata</taxon>
        <taxon>Bifurcata</taxon>
        <taxon>Unidentata</taxon>
        <taxon>Episquamata</taxon>
        <taxon>Toxicofera</taxon>
        <taxon>Iguania</taxon>
        <taxon>Phrynosomatidae</taxon>
        <taxon>Phrynosomatinae</taxon>
        <taxon>Phrynosoma</taxon>
    </lineage>
</organism>
<proteinExistence type="predicted"/>
<evidence type="ECO:0000313" key="2">
    <source>
        <dbReference type="Proteomes" id="UP000826234"/>
    </source>
</evidence>
<comment type="caution">
    <text evidence="1">The sequence shown here is derived from an EMBL/GenBank/DDBJ whole genome shotgun (WGS) entry which is preliminary data.</text>
</comment>
<dbReference type="InterPro" id="IPR013783">
    <property type="entry name" value="Ig-like_fold"/>
</dbReference>
<accession>A0ABQ7SMI9</accession>
<keyword evidence="2" id="KW-1185">Reference proteome</keyword>
<dbReference type="EMBL" id="JAIPUX010005289">
    <property type="protein sequence ID" value="KAH0618524.1"/>
    <property type="molecule type" value="Genomic_DNA"/>
</dbReference>